<dbReference type="Proteomes" id="UP000245655">
    <property type="component" value="Unassembled WGS sequence"/>
</dbReference>
<evidence type="ECO:0000313" key="3">
    <source>
        <dbReference type="EMBL" id="PWK06921.1"/>
    </source>
</evidence>
<evidence type="ECO:0000313" key="4">
    <source>
        <dbReference type="Proteomes" id="UP000245655"/>
    </source>
</evidence>
<feature type="region of interest" description="Disordered" evidence="1">
    <location>
        <begin position="485"/>
        <end position="524"/>
    </location>
</feature>
<comment type="caution">
    <text evidence="3">The sequence shown here is derived from an EMBL/GenBank/DDBJ whole genome shotgun (WGS) entry which is preliminary data.</text>
</comment>
<organism evidence="3 4">
    <name type="scientific">Psychrobacter immobilis</name>
    <dbReference type="NCBI Taxonomy" id="498"/>
    <lineage>
        <taxon>Bacteria</taxon>
        <taxon>Pseudomonadati</taxon>
        <taxon>Pseudomonadota</taxon>
        <taxon>Gammaproteobacteria</taxon>
        <taxon>Moraxellales</taxon>
        <taxon>Moraxellaceae</taxon>
        <taxon>Psychrobacter</taxon>
    </lineage>
</organism>
<feature type="transmembrane region" description="Helical" evidence="2">
    <location>
        <begin position="258"/>
        <end position="280"/>
    </location>
</feature>
<protein>
    <submittedName>
        <fullName evidence="3">Uncharacterized protein</fullName>
    </submittedName>
</protein>
<feature type="compositionally biased region" description="Low complexity" evidence="1">
    <location>
        <begin position="487"/>
        <end position="513"/>
    </location>
</feature>
<keyword evidence="4" id="KW-1185">Reference proteome</keyword>
<dbReference type="EMBL" id="QGGM01000016">
    <property type="protein sequence ID" value="PWK06921.1"/>
    <property type="molecule type" value="Genomic_DNA"/>
</dbReference>
<dbReference type="AlphaFoldDB" id="A0A2V1ZIX2"/>
<dbReference type="RefSeq" id="WP_109592378.1">
    <property type="nucleotide sequence ID" value="NZ_CAJGZY010000016.1"/>
</dbReference>
<keyword evidence="2" id="KW-0812">Transmembrane</keyword>
<keyword evidence="2" id="KW-1133">Transmembrane helix</keyword>
<evidence type="ECO:0000256" key="1">
    <source>
        <dbReference type="SAM" id="MobiDB-lite"/>
    </source>
</evidence>
<accession>A0A2V1ZIX2</accession>
<dbReference type="GeneID" id="60256120"/>
<reference evidence="3 4" key="1">
    <citation type="submission" date="2018-05" db="EMBL/GenBank/DDBJ databases">
        <title>Genomic Encyclopedia of Type Strains, Phase IV (KMG-IV): sequencing the most valuable type-strain genomes for metagenomic binning, comparative biology and taxonomic classification.</title>
        <authorList>
            <person name="Goeker M."/>
        </authorList>
    </citation>
    <scope>NUCLEOTIDE SEQUENCE [LARGE SCALE GENOMIC DNA]</scope>
    <source>
        <strain evidence="3 4">DSM 7229</strain>
    </source>
</reference>
<keyword evidence="2" id="KW-0472">Membrane</keyword>
<name>A0A2V1ZIX2_PSYIM</name>
<proteinExistence type="predicted"/>
<sequence>MSIIDQLEKTVTPAVIGERNSHDSVAYISLLEQFYAILASRLALPQVYSQFIRAEQGMVDRVTESPLFEQLWQDKSIQQLMIRELSDTHHIDESTTSQLLINAAPLAYRELTVLANGQFLPAFLQGEQAALRQYLPMWSAPIITAPQNVDSASEAHPHIAADIDSVPVRDISLDGRQNSHIDTSTIAAATAAYKQNADTADKKDIGNTDVESMRIGDTDGHFSAHTGAIHANPSTHHLAENSSMKQEKVRTRNQRNDLVVRVGLLIVAIAAIGLAAWAILIRPNNAPPVEAAATVPVVVAPTPAPVAQVMTPIELIVGVDNSGSLYTCSATIGDAALQSTLQQALNTSFGEQASICELTVQAGVASSIANLPEEVLPNVLTMIRSTPFARLHLQNDRLMLEAPDSMLLQRLVTDMRTLIPAMVIDSTAPLPLPENNDANAMNNTNNEFENEGAANNQYANDYNNGGSGEFQAADDDTGDRIVPNPAPNNYSNNANNIPSNIPNNTPNNTPMNNRPSGSISESEVDDMASTLIIAEPAQVRNK</sequence>
<evidence type="ECO:0000256" key="2">
    <source>
        <dbReference type="SAM" id="Phobius"/>
    </source>
</evidence>
<gene>
    <name evidence="3" type="ORF">C8D84_11651</name>
</gene>